<feature type="compositionally biased region" description="Pro residues" evidence="1">
    <location>
        <begin position="168"/>
        <end position="180"/>
    </location>
</feature>
<feature type="region of interest" description="Disordered" evidence="1">
    <location>
        <begin position="267"/>
        <end position="305"/>
    </location>
</feature>
<comment type="caution">
    <text evidence="2">The sequence shown here is derived from an EMBL/GenBank/DDBJ whole genome shotgun (WGS) entry which is preliminary data.</text>
</comment>
<feature type="compositionally biased region" description="Basic and acidic residues" evidence="1">
    <location>
        <begin position="138"/>
        <end position="162"/>
    </location>
</feature>
<feature type="compositionally biased region" description="Basic and acidic residues" evidence="1">
    <location>
        <begin position="103"/>
        <end position="120"/>
    </location>
</feature>
<reference evidence="2 3" key="1">
    <citation type="submission" date="2019-07" db="EMBL/GenBank/DDBJ databases">
        <title>Whole genome shotgun sequence of Myxococcus virescens NBRC 100334.</title>
        <authorList>
            <person name="Hosoyama A."/>
            <person name="Uohara A."/>
            <person name="Ohji S."/>
            <person name="Ichikawa N."/>
        </authorList>
    </citation>
    <scope>NUCLEOTIDE SEQUENCE [LARGE SCALE GENOMIC DNA]</scope>
    <source>
        <strain evidence="2 3">NBRC 100334</strain>
    </source>
</reference>
<proteinExistence type="predicted"/>
<feature type="region of interest" description="Disordered" evidence="1">
    <location>
        <begin position="103"/>
        <end position="204"/>
    </location>
</feature>
<organism evidence="2 3">
    <name type="scientific">Myxococcus virescens</name>
    <dbReference type="NCBI Taxonomy" id="83456"/>
    <lineage>
        <taxon>Bacteria</taxon>
        <taxon>Pseudomonadati</taxon>
        <taxon>Myxococcota</taxon>
        <taxon>Myxococcia</taxon>
        <taxon>Myxococcales</taxon>
        <taxon>Cystobacterineae</taxon>
        <taxon>Myxococcaceae</taxon>
        <taxon>Myxococcus</taxon>
    </lineage>
</organism>
<accession>A0A511HNL2</accession>
<name>A0A511HNL2_9BACT</name>
<evidence type="ECO:0000256" key="1">
    <source>
        <dbReference type="SAM" id="MobiDB-lite"/>
    </source>
</evidence>
<evidence type="ECO:0000313" key="3">
    <source>
        <dbReference type="Proteomes" id="UP000321224"/>
    </source>
</evidence>
<protein>
    <recommendedName>
        <fullName evidence="4">DnaA N-terminal domain-containing protein</fullName>
    </recommendedName>
</protein>
<dbReference type="AlphaFoldDB" id="A0A511HNL2"/>
<dbReference type="EMBL" id="BJVY01000063">
    <property type="protein sequence ID" value="GEL75183.1"/>
    <property type="molecule type" value="Genomic_DNA"/>
</dbReference>
<evidence type="ECO:0000313" key="2">
    <source>
        <dbReference type="EMBL" id="GEL75183.1"/>
    </source>
</evidence>
<sequence length="393" mass="42645">MSCLPWFKFRSAAPEEYAVHALCARLGPEADVYLFRLWAYCGRERLDGRFPGPGADLAVERAVRWRGRRGRLVEGLLAVGLLVVEGEDLVVAKWEEEQGAHIAKVDRDRTKPDGRSRGSSEESANLPRESLQTPARDTGGERGEKRRETKSPGRKAEEKTPGERVPVAPQPPPLTNPPKAPRGKPEGVARESGGKESLPDGVNRVHLAVKGVPYDWRPGRDDPAARDLLSRGSVAEVLRRLENGLRAHFKQRCDTLTDLVRRWEANATPEHRADAGQPSAPAEARRRTDAAVGRGEAPKALDLPDTPAGAAWAQVLEGMRERGKSYAAGQAQGYVRPVALEGGCLVLEAPDRYALNGLEDLRPALESCARALGLELRATIAGQPADAHAGGLQ</sequence>
<dbReference type="Proteomes" id="UP000321224">
    <property type="component" value="Unassembled WGS sequence"/>
</dbReference>
<feature type="compositionally biased region" description="Basic and acidic residues" evidence="1">
    <location>
        <begin position="183"/>
        <end position="198"/>
    </location>
</feature>
<gene>
    <name evidence="2" type="ORF">MVI01_69670</name>
</gene>
<evidence type="ECO:0008006" key="4">
    <source>
        <dbReference type="Google" id="ProtNLM"/>
    </source>
</evidence>